<dbReference type="RefSeq" id="WP_353531483.1">
    <property type="nucleotide sequence ID" value="NZ_JBBMEX010000016.1"/>
</dbReference>
<comment type="caution">
    <text evidence="1">The sequence shown here is derived from an EMBL/GenBank/DDBJ whole genome shotgun (WGS) entry which is preliminary data.</text>
</comment>
<dbReference type="Proteomes" id="UP001454489">
    <property type="component" value="Unassembled WGS sequence"/>
</dbReference>
<proteinExistence type="predicted"/>
<reference evidence="1 2" key="1">
    <citation type="submission" date="2024-03" db="EMBL/GenBank/DDBJ databases">
        <title>Human intestinal bacterial collection.</title>
        <authorList>
            <person name="Pauvert C."/>
            <person name="Hitch T.C.A."/>
            <person name="Clavel T."/>
        </authorList>
    </citation>
    <scope>NUCLEOTIDE SEQUENCE [LARGE SCALE GENOMIC DNA]</scope>
    <source>
        <strain evidence="1 2">CLA-AA-H185</strain>
    </source>
</reference>
<keyword evidence="2" id="KW-1185">Reference proteome</keyword>
<evidence type="ECO:0000313" key="1">
    <source>
        <dbReference type="EMBL" id="MEQ2558778.1"/>
    </source>
</evidence>
<name>A0ABV1HGE6_9FIRM</name>
<protein>
    <submittedName>
        <fullName evidence="1">Uncharacterized protein</fullName>
    </submittedName>
</protein>
<sequence>MLKEFLKNYQSEQEAKKKMLQNKQDELHIRIRETTQFILYLEKEDENDCEPFTPRTIYPHHKERISDLKSEQKSLLGEQKKVEAELKDVDYRLTQISDIIKIVEQSESTDQVSIPKDTYDMIISELNHAVQSIDKCMRLMDEEKSTSNMQCKKEMKSALDCLYNVIGLL</sequence>
<gene>
    <name evidence="1" type="ORF">WMO43_13055</name>
</gene>
<accession>A0ABV1HGE6</accession>
<dbReference type="EMBL" id="JBBMEX010000016">
    <property type="protein sequence ID" value="MEQ2558778.1"/>
    <property type="molecule type" value="Genomic_DNA"/>
</dbReference>
<organism evidence="1 2">
    <name type="scientific">Maccoyibacter intestinihominis</name>
    <dbReference type="NCBI Taxonomy" id="3133499"/>
    <lineage>
        <taxon>Bacteria</taxon>
        <taxon>Bacillati</taxon>
        <taxon>Bacillota</taxon>
        <taxon>Clostridia</taxon>
        <taxon>Lachnospirales</taxon>
        <taxon>Lachnospiraceae</taxon>
        <taxon>Maccoyibacter</taxon>
    </lineage>
</organism>
<evidence type="ECO:0000313" key="2">
    <source>
        <dbReference type="Proteomes" id="UP001454489"/>
    </source>
</evidence>